<feature type="region of interest" description="Disordered" evidence="1">
    <location>
        <begin position="1"/>
        <end position="30"/>
    </location>
</feature>
<comment type="caution">
    <text evidence="2">The sequence shown here is derived from an EMBL/GenBank/DDBJ whole genome shotgun (WGS) entry which is preliminary data.</text>
</comment>
<gene>
    <name evidence="2" type="ORF">QR680_012242</name>
</gene>
<name>A0AA39I1E3_9BILA</name>
<feature type="compositionally biased region" description="Polar residues" evidence="1">
    <location>
        <begin position="1"/>
        <end position="15"/>
    </location>
</feature>
<proteinExistence type="predicted"/>
<accession>A0AA39I1E3</accession>
<evidence type="ECO:0000256" key="1">
    <source>
        <dbReference type="SAM" id="MobiDB-lite"/>
    </source>
</evidence>
<keyword evidence="3" id="KW-1185">Reference proteome</keyword>
<dbReference type="AlphaFoldDB" id="A0AA39I1E3"/>
<organism evidence="2 3">
    <name type="scientific">Steinernema hermaphroditum</name>
    <dbReference type="NCBI Taxonomy" id="289476"/>
    <lineage>
        <taxon>Eukaryota</taxon>
        <taxon>Metazoa</taxon>
        <taxon>Ecdysozoa</taxon>
        <taxon>Nematoda</taxon>
        <taxon>Chromadorea</taxon>
        <taxon>Rhabditida</taxon>
        <taxon>Tylenchina</taxon>
        <taxon>Panagrolaimomorpha</taxon>
        <taxon>Strongyloidoidea</taxon>
        <taxon>Steinernematidae</taxon>
        <taxon>Steinernema</taxon>
    </lineage>
</organism>
<dbReference type="Proteomes" id="UP001175271">
    <property type="component" value="Unassembled WGS sequence"/>
</dbReference>
<dbReference type="EMBL" id="JAUCMV010000002">
    <property type="protein sequence ID" value="KAK0416003.1"/>
    <property type="molecule type" value="Genomic_DNA"/>
</dbReference>
<evidence type="ECO:0000313" key="2">
    <source>
        <dbReference type="EMBL" id="KAK0416003.1"/>
    </source>
</evidence>
<reference evidence="2" key="1">
    <citation type="submission" date="2023-06" db="EMBL/GenBank/DDBJ databases">
        <title>Genomic analysis of the entomopathogenic nematode Steinernema hermaphroditum.</title>
        <authorList>
            <person name="Schwarz E.M."/>
            <person name="Heppert J.K."/>
            <person name="Baniya A."/>
            <person name="Schwartz H.T."/>
            <person name="Tan C.-H."/>
            <person name="Antoshechkin I."/>
            <person name="Sternberg P.W."/>
            <person name="Goodrich-Blair H."/>
            <person name="Dillman A.R."/>
        </authorList>
    </citation>
    <scope>NUCLEOTIDE SEQUENCE</scope>
    <source>
        <strain evidence="2">PS9179</strain>
        <tissue evidence="2">Whole animal</tissue>
    </source>
</reference>
<protein>
    <submittedName>
        <fullName evidence="2">Uncharacterized protein</fullName>
    </submittedName>
</protein>
<evidence type="ECO:0000313" key="3">
    <source>
        <dbReference type="Proteomes" id="UP001175271"/>
    </source>
</evidence>
<sequence length="205" mass="23467">MPTMNGTTHRVQQSDLKGRPFANASAQERRGIQKEVNAAPALWNKTIRRWTDEVHREACAFGDIVHRPTSTAHNWRYAYAYLRIALTQRGANRLTENRLKQMELSLLPAIIADYKGYAAAADLFWYSFGHPNDAFFNGMLCFCAHYAKHGHPKSMSVEDYLKKMNDVLTNPTKQFVQNGCPTKEKGRWIVISEPNNAYVRTAYKI</sequence>